<evidence type="ECO:0000313" key="5">
    <source>
        <dbReference type="EMBL" id="TGG36874.1"/>
    </source>
</evidence>
<dbReference type="InterPro" id="IPR018973">
    <property type="entry name" value="MZB"/>
</dbReference>
<dbReference type="PROSITE" id="PS51194">
    <property type="entry name" value="HELICASE_CTER"/>
    <property type="match status" value="1"/>
</dbReference>
<dbReference type="Pfam" id="PF00271">
    <property type="entry name" value="Helicase_C"/>
    <property type="match status" value="1"/>
</dbReference>
<dbReference type="RefSeq" id="WP_135472582.1">
    <property type="nucleotide sequence ID" value="NZ_SJSA01000002.1"/>
</dbReference>
<gene>
    <name evidence="5" type="ORF">EZ315_13690</name>
</gene>
<dbReference type="Proteomes" id="UP000297635">
    <property type="component" value="Unassembled WGS sequence"/>
</dbReference>
<dbReference type="InterPro" id="IPR011545">
    <property type="entry name" value="DEAD/DEAH_box_helicase_dom"/>
</dbReference>
<feature type="domain" description="Helicase ATP-binding" evidence="3">
    <location>
        <begin position="107"/>
        <end position="308"/>
    </location>
</feature>
<dbReference type="SMART" id="SM00490">
    <property type="entry name" value="HELICc"/>
    <property type="match status" value="1"/>
</dbReference>
<protein>
    <submittedName>
        <fullName evidence="5">DEAD/DEAH box helicase</fullName>
    </submittedName>
</protein>
<name>A0A4Z0V297_9BACT</name>
<sequence length="2030" mass="229641">MDYSNFYISAERMLVDSLVTLWFKGRAKEQNYMRKILTEDEPLLAEPVFQSIFPWEEDRETFGEHSSKLGILTPQFVDALSSENVNEDLRFPRDRHPYKHQTKSWQTMLSGKGKTIVVTSGTGSGKTECFMIPVLQDIAQRNEKGCVQAIFLYPLNALMKSQQKRIHAWCNAIPDKVTYAIYNGDTEKSKRAQSYTERFYPQLITRPQIRQTPPQVLFTNPTMLNYMLVRAEDKEILEKSKGKLKWILLDEAHTYTGSAASELALQLRRVLDAFGVTIDQVNFAVTSATMGDEKDSATEIKLKKFVAQLTGKSLDSIVVIGGKRVIPEMDRAKAQDAINAVNREFSTNITLEAIERLRAKLNSKPVLTTNEIAKLLDTKIAKSRIKSLRLIDVLGNKIPGLNLADGKEAALLPSRAHFFIRSINGVYVCVNPECDRHKDHRLNIGNLTTYQNTNCPSCKSKMLEVTTCPSCGGLIVFGETSNSKGFRMHTNVIDLDKMLFYDESDDISVLEEQSAEITNNDEDTDGFAPFYLAKPEGKCLRHHTMEHLHLFDHKEGKIKIAPEGIDWEIAYKSLRHSDRNQQLCPHCGNAIKDRNYLRASATQMGRILTSLILDNAEVSKGRDAETLYDGRKYITFTDNRQGSARSAMGINQDVERAWIRSSIFHKLADKRLDLVQPAGLSDSESQLYNYLTSQPRESLPQMLLEQLILLETKKTGNSSVPAPPEIGWDELMRNLENDVEFRTLYKHVKETHGNRKYPNQSSYLKALLVDQFGWIPRRANSLENMGFVRLVYPDLRKAKCPTILASKGCTNQDWQDFLKICLDYQIRGGRHYMLSDEFNNYLTQINFTSAIYPSNSELRKNGIPVTKWPKLRHGRSGVSDSQSRLVLLLCAFLGYDNESEFNQEKSANVDSVLKEAWDFLTTNILTPVDSENNGYMLDLLGPKVRLQQIVTGHVCPVDNVIVDVVFKGYSPRMNGYIGKENFERFLVTQTFDYPYFPFRTIEWSDKSVKEWIESNLSKLMKTGLYSDIHERIYLKRPIFLAAEHSAQQSNEDLDRFEKDFNAGHLNILSCSTTMEMGVDIGGISEVVMNNVPPKSSNYLQRAGRAGRRNESKALALTFCAPNPIGSHTWTHPHYPITHLTETPLLKLESRQLIQRHINAFIFGHFVSEQGGFKVTSRVKDFFIKDDGLSLFDAFLIHVDKIVSGQRQDMVESYNRIVRGTAIENLPLEDAAYSTKRDIAATKCGFDTHLGSLDKTLEFLRNSGSSGNAIKAIEIQKDNFLKASLLPYLAETSFLPSAGIPTGLVQCILGLENGSEYPTMHLSQAISSYAPGSKIIKNEWVYEPTGIRLKSKYDNSTSRYILQNCTNCGYTTINYGSAMTGCPKCGKPNSMHGIRDISASTEQRFTEVVEPAAFSVAYGSKPTRKMDNSPMNFIQPVLLEMEPWQKRTSSAKLTVRCSTPKSEILFYNRGRNGYGYAFCPYCGRMQSEKAMDSAESLMAGHKHLSSGSTCPGGESNGSSIRRHVLLVGRYQTDFVEIKFYDKFDNQVDDTETLYSLGVILSRKLTELLGVNEGEIEFGYDNINHSIFIYDTALGGAGYSTLFREYKDIVLDMAYKALKGCDCERSCTKCLIDRRSQWYLNYLNRQKVIDWMETERLARIAPSEITDIVPSASGISSDLATEFSQLCRNQNLRSLRIFIDNDYSLWCPSEYPFNRLVEDLKVHGVSVVFVLNKELKISEIPYEERAMILSAIFKWQFGVYNATLPSNLKPLIEAELNDGSRKLYFGTGIVRTLSDKWGSGVIYQAPSPIEFIYSAILPESIINQLASETDSIMFDTRIKEDCSISEVFKSLMNYKVDKWELIKNRLESKSVSIEYSDRYLYTPLGCMIFAHMLKSLEEFLNIQITQIILNLTKPYGNSGVAAEDVNVCDNFGSSADRNLFLAKVIESLTGITPTITDSGYIQHERSLAIRSLDNELFIRPDAGIANGWKPFGRSNSDLKVKSVCDNLEINLPLYNQKKNGEGILYTVSFNIK</sequence>
<organism evidence="5 6">
    <name type="scientific">Duncaniella freteri</name>
    <dbReference type="NCBI Taxonomy" id="2530391"/>
    <lineage>
        <taxon>Bacteria</taxon>
        <taxon>Pseudomonadati</taxon>
        <taxon>Bacteroidota</taxon>
        <taxon>Bacteroidia</taxon>
        <taxon>Bacteroidales</taxon>
        <taxon>Muribaculaceae</taxon>
        <taxon>Duncaniella</taxon>
    </lineage>
</organism>
<dbReference type="PROSITE" id="PS51192">
    <property type="entry name" value="HELICASE_ATP_BIND_1"/>
    <property type="match status" value="1"/>
</dbReference>
<dbReference type="GO" id="GO:0043138">
    <property type="term" value="F:3'-5' DNA helicase activity"/>
    <property type="evidence" value="ECO:0007669"/>
    <property type="project" value="TreeGrafter"/>
</dbReference>
<dbReference type="GO" id="GO:0005524">
    <property type="term" value="F:ATP binding"/>
    <property type="evidence" value="ECO:0007669"/>
    <property type="project" value="UniProtKB-KW"/>
</dbReference>
<dbReference type="InterPro" id="IPR001650">
    <property type="entry name" value="Helicase_C-like"/>
</dbReference>
<evidence type="ECO:0000256" key="2">
    <source>
        <dbReference type="ARBA" id="ARBA00022840"/>
    </source>
</evidence>
<dbReference type="PANTHER" id="PTHR47957">
    <property type="entry name" value="ATP-DEPENDENT HELICASE HRQ1"/>
    <property type="match status" value="1"/>
</dbReference>
<evidence type="ECO:0000259" key="4">
    <source>
        <dbReference type="PROSITE" id="PS51194"/>
    </source>
</evidence>
<keyword evidence="6" id="KW-1185">Reference proteome</keyword>
<keyword evidence="5" id="KW-0378">Hydrolase</keyword>
<evidence type="ECO:0000256" key="1">
    <source>
        <dbReference type="ARBA" id="ARBA00022741"/>
    </source>
</evidence>
<accession>A0A4Z0V297</accession>
<dbReference type="GO" id="GO:0006289">
    <property type="term" value="P:nucleotide-excision repair"/>
    <property type="evidence" value="ECO:0007669"/>
    <property type="project" value="TreeGrafter"/>
</dbReference>
<dbReference type="SMART" id="SM00487">
    <property type="entry name" value="DEXDc"/>
    <property type="match status" value="1"/>
</dbReference>
<dbReference type="GeneID" id="82150844"/>
<dbReference type="PANTHER" id="PTHR47957:SF3">
    <property type="entry name" value="ATP-DEPENDENT HELICASE HRQ1"/>
    <property type="match status" value="1"/>
</dbReference>
<dbReference type="EMBL" id="SJSA01000002">
    <property type="protein sequence ID" value="TGG36874.1"/>
    <property type="molecule type" value="Genomic_DNA"/>
</dbReference>
<dbReference type="Pfam" id="PF00270">
    <property type="entry name" value="DEAD"/>
    <property type="match status" value="1"/>
</dbReference>
<dbReference type="InterPro" id="IPR027417">
    <property type="entry name" value="P-loop_NTPase"/>
</dbReference>
<feature type="domain" description="Helicase C-terminal" evidence="4">
    <location>
        <begin position="956"/>
        <end position="1158"/>
    </location>
</feature>
<evidence type="ECO:0000313" key="6">
    <source>
        <dbReference type="Proteomes" id="UP000297635"/>
    </source>
</evidence>
<reference evidence="5 6" key="1">
    <citation type="submission" date="2019-02" db="EMBL/GenBank/DDBJ databases">
        <title>Isolation and identification of novel species under the genus Muribaculum.</title>
        <authorList>
            <person name="Miyake S."/>
            <person name="Ding Y."/>
            <person name="Low A."/>
            <person name="Soh M."/>
            <person name="Seedorf H."/>
        </authorList>
    </citation>
    <scope>NUCLEOTIDE SEQUENCE [LARGE SCALE GENOMIC DNA]</scope>
    <source>
        <strain evidence="5 6">TLL-A3</strain>
    </source>
</reference>
<comment type="caution">
    <text evidence="5">The sequence shown here is derived from an EMBL/GenBank/DDBJ whole genome shotgun (WGS) entry which is preliminary data.</text>
</comment>
<proteinExistence type="predicted"/>
<keyword evidence="5" id="KW-0347">Helicase</keyword>
<dbReference type="Gene3D" id="3.40.50.300">
    <property type="entry name" value="P-loop containing nucleotide triphosphate hydrolases"/>
    <property type="match status" value="2"/>
</dbReference>
<dbReference type="InterPro" id="IPR014001">
    <property type="entry name" value="Helicase_ATP-bd"/>
</dbReference>
<evidence type="ECO:0000259" key="3">
    <source>
        <dbReference type="PROSITE" id="PS51192"/>
    </source>
</evidence>
<dbReference type="SUPFAM" id="SSF52540">
    <property type="entry name" value="P-loop containing nucleoside triphosphate hydrolases"/>
    <property type="match status" value="2"/>
</dbReference>
<dbReference type="GO" id="GO:0003676">
    <property type="term" value="F:nucleic acid binding"/>
    <property type="evidence" value="ECO:0007669"/>
    <property type="project" value="InterPro"/>
</dbReference>
<keyword evidence="2" id="KW-0067">ATP-binding</keyword>
<dbReference type="GO" id="GO:0036297">
    <property type="term" value="P:interstrand cross-link repair"/>
    <property type="evidence" value="ECO:0007669"/>
    <property type="project" value="TreeGrafter"/>
</dbReference>
<dbReference type="Pfam" id="PF09369">
    <property type="entry name" value="MZB"/>
    <property type="match status" value="1"/>
</dbReference>
<keyword evidence="1" id="KW-0547">Nucleotide-binding</keyword>